<gene>
    <name evidence="10" type="primary">engB</name>
    <name evidence="13" type="ORF">HNQ70_001869</name>
</gene>
<dbReference type="InterPro" id="IPR019987">
    <property type="entry name" value="GTP-bd_ribosome_bio_YsxC"/>
</dbReference>
<evidence type="ECO:0000256" key="10">
    <source>
        <dbReference type="HAMAP-Rule" id="MF_00321"/>
    </source>
</evidence>
<evidence type="ECO:0000259" key="12">
    <source>
        <dbReference type="PROSITE" id="PS51706"/>
    </source>
</evidence>
<evidence type="ECO:0000256" key="5">
    <source>
        <dbReference type="ARBA" id="ARBA00022741"/>
    </source>
</evidence>
<dbReference type="PANTHER" id="PTHR11649">
    <property type="entry name" value="MSS1/TRME-RELATED GTP-BINDING PROTEIN"/>
    <property type="match status" value="1"/>
</dbReference>
<evidence type="ECO:0000256" key="8">
    <source>
        <dbReference type="ARBA" id="ARBA00023210"/>
    </source>
</evidence>
<evidence type="ECO:0000313" key="13">
    <source>
        <dbReference type="EMBL" id="MBB5271859.1"/>
    </source>
</evidence>
<protein>
    <recommendedName>
        <fullName evidence="10">Probable GTP-binding protein EngB</fullName>
    </recommendedName>
</protein>
<keyword evidence="5 10" id="KW-0547">Nucleotide-binding</keyword>
<dbReference type="GO" id="GO:0000917">
    <property type="term" value="P:division septum assembly"/>
    <property type="evidence" value="ECO:0007669"/>
    <property type="project" value="UniProtKB-KW"/>
</dbReference>
<evidence type="ECO:0000256" key="1">
    <source>
        <dbReference type="ARBA" id="ARBA00001946"/>
    </source>
</evidence>
<dbReference type="PROSITE" id="PS51706">
    <property type="entry name" value="G_ENGB"/>
    <property type="match status" value="1"/>
</dbReference>
<evidence type="ECO:0000256" key="6">
    <source>
        <dbReference type="ARBA" id="ARBA00022842"/>
    </source>
</evidence>
<feature type="region of interest" description="Disordered" evidence="11">
    <location>
        <begin position="206"/>
        <end position="226"/>
    </location>
</feature>
<dbReference type="InterPro" id="IPR006073">
    <property type="entry name" value="GTP-bd"/>
</dbReference>
<name>A0A7W8M9A5_9BURK</name>
<dbReference type="RefSeq" id="WP_183966602.1">
    <property type="nucleotide sequence ID" value="NZ_BAABEW010000001.1"/>
</dbReference>
<dbReference type="EMBL" id="JACHGB010000003">
    <property type="protein sequence ID" value="MBB5271859.1"/>
    <property type="molecule type" value="Genomic_DNA"/>
</dbReference>
<keyword evidence="9 10" id="KW-0131">Cell cycle</keyword>
<evidence type="ECO:0000256" key="4">
    <source>
        <dbReference type="ARBA" id="ARBA00022723"/>
    </source>
</evidence>
<dbReference type="Proteomes" id="UP000532440">
    <property type="component" value="Unassembled WGS sequence"/>
</dbReference>
<comment type="function">
    <text evidence="10">Necessary for normal cell division and for the maintenance of normal septation.</text>
</comment>
<comment type="similarity">
    <text evidence="2 10">Belongs to the TRAFAC class TrmE-Era-EngA-EngB-Septin-like GTPase superfamily. EngB GTPase family.</text>
</comment>
<dbReference type="PANTHER" id="PTHR11649:SF13">
    <property type="entry name" value="ENGB-TYPE G DOMAIN-CONTAINING PROTEIN"/>
    <property type="match status" value="1"/>
</dbReference>
<dbReference type="InterPro" id="IPR027417">
    <property type="entry name" value="P-loop_NTPase"/>
</dbReference>
<dbReference type="SUPFAM" id="SSF52540">
    <property type="entry name" value="P-loop containing nucleoside triphosphate hydrolases"/>
    <property type="match status" value="1"/>
</dbReference>
<dbReference type="Pfam" id="PF01926">
    <property type="entry name" value="MMR_HSR1"/>
    <property type="match status" value="1"/>
</dbReference>
<keyword evidence="3 10" id="KW-0132">Cell division</keyword>
<evidence type="ECO:0000256" key="9">
    <source>
        <dbReference type="ARBA" id="ARBA00023306"/>
    </source>
</evidence>
<comment type="cofactor">
    <cofactor evidence="1">
        <name>Mg(2+)</name>
        <dbReference type="ChEBI" id="CHEBI:18420"/>
    </cofactor>
</comment>
<accession>A0A7W8M9A5</accession>
<evidence type="ECO:0000256" key="3">
    <source>
        <dbReference type="ARBA" id="ARBA00022618"/>
    </source>
</evidence>
<evidence type="ECO:0000313" key="14">
    <source>
        <dbReference type="Proteomes" id="UP000532440"/>
    </source>
</evidence>
<keyword evidence="4" id="KW-0479">Metal-binding</keyword>
<keyword evidence="14" id="KW-1185">Reference proteome</keyword>
<organism evidence="13 14">
    <name type="scientific">Quisquiliibacterium transsilvanicum</name>
    <dbReference type="NCBI Taxonomy" id="1549638"/>
    <lineage>
        <taxon>Bacteria</taxon>
        <taxon>Pseudomonadati</taxon>
        <taxon>Pseudomonadota</taxon>
        <taxon>Betaproteobacteria</taxon>
        <taxon>Burkholderiales</taxon>
        <taxon>Burkholderiaceae</taxon>
        <taxon>Quisquiliibacterium</taxon>
    </lineage>
</organism>
<feature type="domain" description="EngB-type G" evidence="12">
    <location>
        <begin position="23"/>
        <end position="203"/>
    </location>
</feature>
<evidence type="ECO:0000256" key="2">
    <source>
        <dbReference type="ARBA" id="ARBA00009638"/>
    </source>
</evidence>
<dbReference type="Gene3D" id="3.40.50.300">
    <property type="entry name" value="P-loop containing nucleotide triphosphate hydrolases"/>
    <property type="match status" value="1"/>
</dbReference>
<proteinExistence type="inferred from homology"/>
<dbReference type="GO" id="GO:0046872">
    <property type="term" value="F:metal ion binding"/>
    <property type="evidence" value="ECO:0007669"/>
    <property type="project" value="UniProtKB-KW"/>
</dbReference>
<dbReference type="CDD" id="cd01876">
    <property type="entry name" value="YihA_EngB"/>
    <property type="match status" value="1"/>
</dbReference>
<evidence type="ECO:0000256" key="11">
    <source>
        <dbReference type="SAM" id="MobiDB-lite"/>
    </source>
</evidence>
<keyword evidence="8 10" id="KW-0717">Septation</keyword>
<dbReference type="NCBIfam" id="TIGR03598">
    <property type="entry name" value="GTPase_YsxC"/>
    <property type="match status" value="1"/>
</dbReference>
<dbReference type="GO" id="GO:0005829">
    <property type="term" value="C:cytosol"/>
    <property type="evidence" value="ECO:0007669"/>
    <property type="project" value="TreeGrafter"/>
</dbReference>
<dbReference type="InterPro" id="IPR030393">
    <property type="entry name" value="G_ENGB_dom"/>
</dbReference>
<dbReference type="HAMAP" id="MF_00321">
    <property type="entry name" value="GTPase_EngB"/>
    <property type="match status" value="1"/>
</dbReference>
<comment type="caution">
    <text evidence="13">The sequence shown here is derived from an EMBL/GenBank/DDBJ whole genome shotgun (WGS) entry which is preliminary data.</text>
</comment>
<reference evidence="13 14" key="1">
    <citation type="submission" date="2020-08" db="EMBL/GenBank/DDBJ databases">
        <title>Genomic Encyclopedia of Type Strains, Phase IV (KMG-IV): sequencing the most valuable type-strain genomes for metagenomic binning, comparative biology and taxonomic classification.</title>
        <authorList>
            <person name="Goeker M."/>
        </authorList>
    </citation>
    <scope>NUCLEOTIDE SEQUENCE [LARGE SCALE GENOMIC DNA]</scope>
    <source>
        <strain evidence="13 14">DSM 29781</strain>
    </source>
</reference>
<sequence length="226" mass="24911">MPALPSARFHTTVAHLRQLPREGLPEVAFIGRSNAGKSSAINALCRRRRLAFSSSTPGRTQALNYYAIGRETDPPEGFLVDMPGYGYAQAPGEVRRAWDVLAGNYLRDRPPLRAAVLMIDIRRLFTDLDRRMLGWLPSRLPLLVLLTKCDKFGTAQQTAARRAVLAELAEQHARPDAAVVLFSAENRKGVDEARAIIEQWFEAAAAETASTQPQPQPPEGPTDEPS</sequence>
<keyword evidence="6" id="KW-0460">Magnesium</keyword>
<keyword evidence="7 10" id="KW-0342">GTP-binding</keyword>
<dbReference type="GO" id="GO:0005525">
    <property type="term" value="F:GTP binding"/>
    <property type="evidence" value="ECO:0007669"/>
    <property type="project" value="UniProtKB-UniRule"/>
</dbReference>
<evidence type="ECO:0000256" key="7">
    <source>
        <dbReference type="ARBA" id="ARBA00023134"/>
    </source>
</evidence>
<dbReference type="AlphaFoldDB" id="A0A7W8M9A5"/>